<dbReference type="EMBL" id="RCMV01003190">
    <property type="protein sequence ID" value="KAG3199592.1"/>
    <property type="molecule type" value="Genomic_DNA"/>
</dbReference>
<dbReference type="EMBL" id="RCML01002948">
    <property type="protein sequence ID" value="KAG2956662.1"/>
    <property type="molecule type" value="Genomic_DNA"/>
</dbReference>
<reference evidence="2" key="1">
    <citation type="submission" date="2018-10" db="EMBL/GenBank/DDBJ databases">
        <title>Effector identification in a new, highly contiguous assembly of the strawberry crown rot pathogen Phytophthora cactorum.</title>
        <authorList>
            <person name="Armitage A.D."/>
            <person name="Nellist C.F."/>
            <person name="Bates H."/>
            <person name="Vickerstaff R.J."/>
            <person name="Harrison R.J."/>
        </authorList>
    </citation>
    <scope>NUCLEOTIDE SEQUENCE</scope>
    <source>
        <strain evidence="2">P415</strain>
        <strain evidence="3">P421</strain>
    </source>
</reference>
<name>A0A8T1EMS4_9STRA</name>
<gene>
    <name evidence="2" type="ORF">PC118_g24370</name>
    <name evidence="3" type="ORF">PC129_g24040</name>
</gene>
<evidence type="ECO:0000313" key="3">
    <source>
        <dbReference type="EMBL" id="KAG3199592.1"/>
    </source>
</evidence>
<evidence type="ECO:0000313" key="4">
    <source>
        <dbReference type="Proteomes" id="UP000697107"/>
    </source>
</evidence>
<proteinExistence type="predicted"/>
<feature type="non-terminal residue" evidence="2">
    <location>
        <position position="1"/>
    </location>
</feature>
<dbReference type="Proteomes" id="UP000697107">
    <property type="component" value="Unassembled WGS sequence"/>
</dbReference>
<dbReference type="Proteomes" id="UP000760860">
    <property type="component" value="Unassembled WGS sequence"/>
</dbReference>
<comment type="caution">
    <text evidence="2">The sequence shown here is derived from an EMBL/GenBank/DDBJ whole genome shotgun (WGS) entry which is preliminary data.</text>
</comment>
<sequence length="58" mass="6885">TSFFLMIIAMLHYPLAMFMFWKYLKLQQEVQKELDEDHTTYIGVETPKYDQAAPISLV</sequence>
<keyword evidence="1" id="KW-0472">Membrane</keyword>
<keyword evidence="1" id="KW-0812">Transmembrane</keyword>
<organism evidence="2 4">
    <name type="scientific">Phytophthora cactorum</name>
    <dbReference type="NCBI Taxonomy" id="29920"/>
    <lineage>
        <taxon>Eukaryota</taxon>
        <taxon>Sar</taxon>
        <taxon>Stramenopiles</taxon>
        <taxon>Oomycota</taxon>
        <taxon>Peronosporomycetes</taxon>
        <taxon>Peronosporales</taxon>
        <taxon>Peronosporaceae</taxon>
        <taxon>Phytophthora</taxon>
    </lineage>
</organism>
<evidence type="ECO:0000313" key="2">
    <source>
        <dbReference type="EMBL" id="KAG2956662.1"/>
    </source>
</evidence>
<accession>A0A8T1EMS4</accession>
<evidence type="ECO:0000256" key="1">
    <source>
        <dbReference type="SAM" id="Phobius"/>
    </source>
</evidence>
<dbReference type="VEuPathDB" id="FungiDB:PC110_g11497"/>
<keyword evidence="1" id="KW-1133">Transmembrane helix</keyword>
<protein>
    <submittedName>
        <fullName evidence="2">Uncharacterized protein</fullName>
    </submittedName>
</protein>
<feature type="transmembrane region" description="Helical" evidence="1">
    <location>
        <begin position="6"/>
        <end position="24"/>
    </location>
</feature>
<dbReference type="AlphaFoldDB" id="A0A8T1EMS4"/>